<organism evidence="1 2">
    <name type="scientific">Algoriphagus ratkowskyi</name>
    <dbReference type="NCBI Taxonomy" id="57028"/>
    <lineage>
        <taxon>Bacteria</taxon>
        <taxon>Pseudomonadati</taxon>
        <taxon>Bacteroidota</taxon>
        <taxon>Cytophagia</taxon>
        <taxon>Cytophagales</taxon>
        <taxon>Cyclobacteriaceae</taxon>
        <taxon>Algoriphagus</taxon>
    </lineage>
</organism>
<evidence type="ECO:0000313" key="2">
    <source>
        <dbReference type="Proteomes" id="UP000321927"/>
    </source>
</evidence>
<sequence length="123" mass="14278">MDWKILNYDSYEKLNPKNSNFAGEILNFDFNEIFNTNQRKQIDSFLKSSQPSTLDLDLLKCGKKLKKNKDYVRGRTTYSFSYPIISEGLDKIIYGIVIESKSFEADNGETKLKVFQKNLILGF</sequence>
<gene>
    <name evidence="1" type="ORF">ESW18_10155</name>
</gene>
<comment type="caution">
    <text evidence="1">The sequence shown here is derived from an EMBL/GenBank/DDBJ whole genome shotgun (WGS) entry which is preliminary data.</text>
</comment>
<proteinExistence type="predicted"/>
<dbReference type="RefSeq" id="WP_143244193.1">
    <property type="nucleotide sequence ID" value="NZ_MSSV01000006.1"/>
</dbReference>
<dbReference type="Proteomes" id="UP000321927">
    <property type="component" value="Unassembled WGS sequence"/>
</dbReference>
<keyword evidence="2" id="KW-1185">Reference proteome</keyword>
<reference evidence="1 2" key="1">
    <citation type="submission" date="2019-08" db="EMBL/GenBank/DDBJ databases">
        <title>Genome of Algoriphagus ratkowskyi IC026.</title>
        <authorList>
            <person name="Bowman J.P."/>
        </authorList>
    </citation>
    <scope>NUCLEOTIDE SEQUENCE [LARGE SCALE GENOMIC DNA]</scope>
    <source>
        <strain evidence="1 2">IC026</strain>
    </source>
</reference>
<protein>
    <submittedName>
        <fullName evidence="1">Uncharacterized protein</fullName>
    </submittedName>
</protein>
<dbReference type="EMBL" id="VORV01000006">
    <property type="protein sequence ID" value="TXD77727.1"/>
    <property type="molecule type" value="Genomic_DNA"/>
</dbReference>
<accession>A0ABY3HQ03</accession>
<name>A0ABY3HQ03_9BACT</name>
<evidence type="ECO:0000313" key="1">
    <source>
        <dbReference type="EMBL" id="TXD77727.1"/>
    </source>
</evidence>